<protein>
    <submittedName>
        <fullName evidence="1">Uncharacterized protein</fullName>
    </submittedName>
</protein>
<reference evidence="1" key="1">
    <citation type="submission" date="2023-03" db="UniProtKB">
        <authorList>
            <consortium name="Ensembl"/>
        </authorList>
    </citation>
    <scope>IDENTIFICATION</scope>
</reference>
<sequence>MHVGGLQHIRDWGSARDHYEKISPLVSESRLLKENLAKLEFLGKNTFIREKKVTIYWRHPQHLDR</sequence>
<organism evidence="1">
    <name type="scientific">Equus asinus asinus</name>
    <dbReference type="NCBI Taxonomy" id="83772"/>
    <lineage>
        <taxon>Eukaryota</taxon>
        <taxon>Metazoa</taxon>
        <taxon>Chordata</taxon>
        <taxon>Craniata</taxon>
        <taxon>Vertebrata</taxon>
        <taxon>Euteleostomi</taxon>
        <taxon>Mammalia</taxon>
        <taxon>Eutheria</taxon>
        <taxon>Laurasiatheria</taxon>
        <taxon>Perissodactyla</taxon>
        <taxon>Equidae</taxon>
        <taxon>Equus</taxon>
    </lineage>
</organism>
<dbReference type="OMA" id="MGGDNRI"/>
<evidence type="ECO:0000313" key="1">
    <source>
        <dbReference type="Ensembl" id="ENSEASP00005009255.1"/>
    </source>
</evidence>
<dbReference type="Ensembl" id="ENSEAST00005010066.1">
    <property type="protein sequence ID" value="ENSEASP00005009255.1"/>
    <property type="gene ID" value="ENSEASG00005006624.1"/>
</dbReference>
<dbReference type="AlphaFoldDB" id="A0A8C4LDS0"/>
<proteinExistence type="predicted"/>
<accession>A0A8C4LDS0</accession>
<name>A0A8C4LDS0_EQUAS</name>